<evidence type="ECO:0000313" key="2">
    <source>
        <dbReference type="EMBL" id="KAK7534878.1"/>
    </source>
</evidence>
<gene>
    <name evidence="2" type="ORF">J3D65DRAFT_427162</name>
</gene>
<evidence type="ECO:0000256" key="1">
    <source>
        <dbReference type="SAM" id="MobiDB-lite"/>
    </source>
</evidence>
<dbReference type="EMBL" id="JBBPEH010000008">
    <property type="protein sequence ID" value="KAK7534878.1"/>
    <property type="molecule type" value="Genomic_DNA"/>
</dbReference>
<feature type="region of interest" description="Disordered" evidence="1">
    <location>
        <begin position="29"/>
        <end position="143"/>
    </location>
</feature>
<comment type="caution">
    <text evidence="2">The sequence shown here is derived from an EMBL/GenBank/DDBJ whole genome shotgun (WGS) entry which is preliminary data.</text>
</comment>
<dbReference type="RefSeq" id="XP_066653603.1">
    <property type="nucleotide sequence ID" value="XM_066796156.1"/>
</dbReference>
<dbReference type="Proteomes" id="UP001360953">
    <property type="component" value="Unassembled WGS sequence"/>
</dbReference>
<name>A0ABR1LI57_9PEZI</name>
<proteinExistence type="predicted"/>
<sequence>MKIAELQQAHARALQEIKDSIVALGMSLEEAHRSSSRPLQRPATSPRRPLRNPATSTPRPPATRASRRPLRSPPATSTPRPLARPATRASRRPLRSPATRASRRPLKRPAPTACRPLERPGTRAHRPLQRSARRSPRYLSIKPAPKRKAVEVISLSDDDDQPSLVNPRSQDLKYGTARRRTQLRKVMEAASKFALPFAAPSSSSSAPTFKHPSFLVGGGATTAERLSQMIRPETAFPGFPNVTESRTNWIVTTRHTLTNMGVRKSDLVVNLEAVKYYLMPAYETDRRAHEIYDRYMDPHTAPGKVTGGWAWAPIKELLLMLEEMPESLDCNDLHELLAFFKYRFPKTLSGKLK</sequence>
<evidence type="ECO:0000313" key="3">
    <source>
        <dbReference type="Proteomes" id="UP001360953"/>
    </source>
</evidence>
<keyword evidence="3" id="KW-1185">Reference proteome</keyword>
<reference evidence="2 3" key="1">
    <citation type="submission" date="2024-04" db="EMBL/GenBank/DDBJ databases">
        <title>Phyllosticta paracitricarpa is synonymous to the EU quarantine fungus P. citricarpa based on phylogenomic analyses.</title>
        <authorList>
            <consortium name="Lawrence Berkeley National Laboratory"/>
            <person name="Van ingen-buijs V.A."/>
            <person name="Van westerhoven A.C."/>
            <person name="Haridas S."/>
            <person name="Skiadas P."/>
            <person name="Martin F."/>
            <person name="Groenewald J.Z."/>
            <person name="Crous P.W."/>
            <person name="Seidl M.F."/>
        </authorList>
    </citation>
    <scope>NUCLEOTIDE SEQUENCE [LARGE SCALE GENOMIC DNA]</scope>
    <source>
        <strain evidence="2 3">CPC 17464</strain>
    </source>
</reference>
<accession>A0ABR1LI57</accession>
<feature type="compositionally biased region" description="Basic residues" evidence="1">
    <location>
        <begin position="122"/>
        <end position="136"/>
    </location>
</feature>
<organism evidence="2 3">
    <name type="scientific">Phyllosticta citribraziliensis</name>
    <dbReference type="NCBI Taxonomy" id="989973"/>
    <lineage>
        <taxon>Eukaryota</taxon>
        <taxon>Fungi</taxon>
        <taxon>Dikarya</taxon>
        <taxon>Ascomycota</taxon>
        <taxon>Pezizomycotina</taxon>
        <taxon>Dothideomycetes</taxon>
        <taxon>Dothideomycetes incertae sedis</taxon>
        <taxon>Botryosphaeriales</taxon>
        <taxon>Phyllostictaceae</taxon>
        <taxon>Phyllosticta</taxon>
    </lineage>
</organism>
<protein>
    <submittedName>
        <fullName evidence="2">Uncharacterized protein</fullName>
    </submittedName>
</protein>
<feature type="compositionally biased region" description="Low complexity" evidence="1">
    <location>
        <begin position="73"/>
        <end position="88"/>
    </location>
</feature>
<dbReference type="GeneID" id="92029062"/>